<proteinExistence type="predicted"/>
<dbReference type="RefSeq" id="WP_089355201.1">
    <property type="nucleotide sequence ID" value="NZ_FZPD01000001.1"/>
</dbReference>
<accession>A0A239F1A6</accession>
<organism evidence="2 3">
    <name type="scientific">Ekhidna lutea</name>
    <dbReference type="NCBI Taxonomy" id="447679"/>
    <lineage>
        <taxon>Bacteria</taxon>
        <taxon>Pseudomonadati</taxon>
        <taxon>Bacteroidota</taxon>
        <taxon>Cytophagia</taxon>
        <taxon>Cytophagales</taxon>
        <taxon>Reichenbachiellaceae</taxon>
        <taxon>Ekhidna</taxon>
    </lineage>
</organism>
<evidence type="ECO:0000313" key="2">
    <source>
        <dbReference type="EMBL" id="SNS50615.1"/>
    </source>
</evidence>
<dbReference type="Proteomes" id="UP000198393">
    <property type="component" value="Unassembled WGS sequence"/>
</dbReference>
<evidence type="ECO:0000256" key="1">
    <source>
        <dbReference type="SAM" id="SignalP"/>
    </source>
</evidence>
<sequence length="365" mass="40372">MKLKSLLVIILSVAMLGLADNAEAQRKNKYKARKKTNRKVSHYKGGIRGYGRFEPYLFVGAQVNAGNYFGDLAPVNKAASTDVSFTRPGFGLSGGYKFHHSLAITADINWVRIFGDDFTSDPGTEDGFPRYARNLSFRNDIKEFRLALQIFLFPNHGGPNQRLPFNAYLSLGGTVFHHEPKGKVPEFDHQAGGTDSTTPAPQAGEWVKLRPLGTEGQNLGIVEPYKSIAFSLPVALGAQIRLPNTQLNAGIELGIRYLFTDYIDDVSTEYVSLQTLEDNDGVLARIMSDRGSVPVSSKGEARDITNLRILNNHNQGHSYYIEGNVGTGIDGSRRGNPDDNDMFFVTQLKLSYVLGSTTRKRAKYR</sequence>
<name>A0A239F1A6_EKHLU</name>
<dbReference type="OrthoDB" id="654178at2"/>
<feature type="chain" id="PRO_5013099661" description="Outer membrane protein beta-barrel domain-containing protein" evidence="1">
    <location>
        <begin position="25"/>
        <end position="365"/>
    </location>
</feature>
<gene>
    <name evidence="2" type="ORF">SAMN05421640_0435</name>
</gene>
<evidence type="ECO:0008006" key="4">
    <source>
        <dbReference type="Google" id="ProtNLM"/>
    </source>
</evidence>
<reference evidence="2 3" key="1">
    <citation type="submission" date="2017-06" db="EMBL/GenBank/DDBJ databases">
        <authorList>
            <person name="Kim H.J."/>
            <person name="Triplett B.A."/>
        </authorList>
    </citation>
    <scope>NUCLEOTIDE SEQUENCE [LARGE SCALE GENOMIC DNA]</scope>
    <source>
        <strain evidence="2 3">DSM 19307</strain>
    </source>
</reference>
<dbReference type="AlphaFoldDB" id="A0A239F1A6"/>
<keyword evidence="3" id="KW-1185">Reference proteome</keyword>
<feature type="signal peptide" evidence="1">
    <location>
        <begin position="1"/>
        <end position="24"/>
    </location>
</feature>
<dbReference type="EMBL" id="FZPD01000001">
    <property type="protein sequence ID" value="SNS50615.1"/>
    <property type="molecule type" value="Genomic_DNA"/>
</dbReference>
<evidence type="ECO:0000313" key="3">
    <source>
        <dbReference type="Proteomes" id="UP000198393"/>
    </source>
</evidence>
<keyword evidence="1" id="KW-0732">Signal</keyword>
<protein>
    <recommendedName>
        <fullName evidence="4">Outer membrane protein beta-barrel domain-containing protein</fullName>
    </recommendedName>
</protein>